<dbReference type="InterPro" id="IPR005475">
    <property type="entry name" value="Transketolase-like_Pyr-bd"/>
</dbReference>
<dbReference type="GO" id="GO:0008661">
    <property type="term" value="F:1-deoxy-D-xylulose-5-phosphate synthase activity"/>
    <property type="evidence" value="ECO:0007669"/>
    <property type="project" value="UniProtKB-UniRule"/>
</dbReference>
<evidence type="ECO:0000256" key="2">
    <source>
        <dbReference type="ARBA" id="ARBA00011081"/>
    </source>
</evidence>
<organism evidence="13 14">
    <name type="scientific">Bacteroides uniformis dnLKV2</name>
    <dbReference type="NCBI Taxonomy" id="1235787"/>
    <lineage>
        <taxon>Bacteria</taxon>
        <taxon>Pseudomonadati</taxon>
        <taxon>Bacteroidota</taxon>
        <taxon>Bacteroidia</taxon>
        <taxon>Bacteroidales</taxon>
        <taxon>Bacteroidaceae</taxon>
        <taxon>Bacteroides</taxon>
    </lineage>
</organism>
<feature type="binding site" evidence="10">
    <location>
        <position position="156"/>
    </location>
    <ligand>
        <name>thiamine diphosphate</name>
        <dbReference type="ChEBI" id="CHEBI:58937"/>
    </ligand>
</feature>
<keyword evidence="11" id="KW-0472">Membrane</keyword>
<dbReference type="InterPro" id="IPR020826">
    <property type="entry name" value="Transketolase_BS"/>
</dbReference>
<dbReference type="CDD" id="cd07033">
    <property type="entry name" value="TPP_PYR_DXS_TK_like"/>
    <property type="match status" value="1"/>
</dbReference>
<keyword evidence="6 10" id="KW-0460">Magnesium</keyword>
<comment type="catalytic activity">
    <reaction evidence="10">
        <text>D-glyceraldehyde 3-phosphate + pyruvate + H(+) = 1-deoxy-D-xylulose 5-phosphate + CO2</text>
        <dbReference type="Rhea" id="RHEA:12605"/>
        <dbReference type="ChEBI" id="CHEBI:15361"/>
        <dbReference type="ChEBI" id="CHEBI:15378"/>
        <dbReference type="ChEBI" id="CHEBI:16526"/>
        <dbReference type="ChEBI" id="CHEBI:57792"/>
        <dbReference type="ChEBI" id="CHEBI:59776"/>
        <dbReference type="EC" id="2.2.1.7"/>
    </reaction>
</comment>
<keyword evidence="4 10" id="KW-0808">Transferase</keyword>
<dbReference type="PATRIC" id="fig|1235787.3.peg.3440"/>
<keyword evidence="11" id="KW-1133">Transmembrane helix</keyword>
<comment type="function">
    <text evidence="10">Catalyzes the acyloin condensation reaction between C atoms 2 and 3 of pyruvate and glyceraldehyde 3-phosphate to yield 1-deoxy-D-xylulose-5-phosphate (DXP).</text>
</comment>
<comment type="pathway">
    <text evidence="1 10">Metabolic intermediate biosynthesis; 1-deoxy-D-xylulose 5-phosphate biosynthesis; 1-deoxy-D-xylulose 5-phosphate from D-glyceraldehyde 3-phosphate and pyruvate: step 1/1.</text>
</comment>
<comment type="cofactor">
    <cofactor evidence="10">
        <name>Mg(2+)</name>
        <dbReference type="ChEBI" id="CHEBI:18420"/>
    </cofactor>
    <text evidence="10">Binds 1 Mg(2+) ion per subunit.</text>
</comment>
<dbReference type="EC" id="2.2.1.7" evidence="10"/>
<dbReference type="AlphaFoldDB" id="R9HZD1"/>
<dbReference type="GO" id="GO:0009228">
    <property type="term" value="P:thiamine biosynthetic process"/>
    <property type="evidence" value="ECO:0007669"/>
    <property type="project" value="UniProtKB-UniRule"/>
</dbReference>
<evidence type="ECO:0000256" key="4">
    <source>
        <dbReference type="ARBA" id="ARBA00022679"/>
    </source>
</evidence>
<gene>
    <name evidence="10" type="primary">dxs</name>
    <name evidence="13" type="ORF">C801_03383</name>
</gene>
<dbReference type="CDD" id="cd02007">
    <property type="entry name" value="TPP_DXS"/>
    <property type="match status" value="1"/>
</dbReference>
<dbReference type="HOGENOM" id="CLU_009227_1_4_10"/>
<evidence type="ECO:0000313" key="14">
    <source>
        <dbReference type="Proteomes" id="UP000014212"/>
    </source>
</evidence>
<protein>
    <recommendedName>
        <fullName evidence="10">1-deoxy-D-xylulose-5-phosphate synthase</fullName>
        <ecNumber evidence="10">2.2.1.7</ecNumber>
    </recommendedName>
    <alternativeName>
        <fullName evidence="10">1-deoxyxylulose-5-phosphate synthase</fullName>
        <shortName evidence="10">DXP synthase</shortName>
        <shortName evidence="10">DXPS</shortName>
    </alternativeName>
</protein>
<dbReference type="Pfam" id="PF13292">
    <property type="entry name" value="DXP_synthase_N"/>
    <property type="match status" value="1"/>
</dbReference>
<sequence length="711" mass="80113">MVERFFPQDGTIFSPWRNDLLSGIFSLNHRQAEREMWRMQRESKNRSEQKRLFFLLKLPAIRFLLLFLHFVIFRLEMRTEPTTYNLLNTITFPEDLRQLSVEELPEVCKELRQDIIKEVSCNPGHFAASLGTVELTVALHYVFNTPYDRIVWDVGHQAYGHKILTGRREAFSTNRKFKGVRPFPSPEESDYDTFTCGHASNSISAALGMAVAAAEKGEKDRHVVAVIGDGSMSGGLAFEGLNNASSTPNNLLIILNDNDMSIDRSVGGMKQYLFNLTTSNRYNQLRFKTSRLLFKMGLLNEDRRKALIRFANSLKSMAAQQQNIFEGMNIRYFGPINGHDVKNIARVLRDIKDMQGPKILHLHTVKGKGFEPAEKNPDIWHAPGKFDPETGERLKADTSNLPPLFQDVFGETLVELAKENPKIVGVTPAMPTGCSMNKLMDTMPDRAFDVGIAEGHAATFSGGMAKEGMQPFCNIYSSFMQRAYDNVIHDIALLRLPVVLCLDRAGLVGEDGPTHHGVFDLAYFRPIPNLTISSPMDEHELRRLMYTAQLPDQGPFVIRYPRGRGVLLDWKCPLEEIPVGKGRKLKEGKDLAVISLGPIGNVAARAIERAEKDKGISIAHYDLRFLKPLDEALLHEVGLNFQHVVTIEDGVKKGGMGSAVLEFMADNDYIPHIRRIGVPDAFIEHGTIQELYHLCEMDEEGIYTLLIKNEE</sequence>
<dbReference type="InterPro" id="IPR029061">
    <property type="entry name" value="THDP-binding"/>
</dbReference>
<dbReference type="GO" id="GO:0000287">
    <property type="term" value="F:magnesium ion binding"/>
    <property type="evidence" value="ECO:0007669"/>
    <property type="project" value="UniProtKB-UniRule"/>
</dbReference>
<keyword evidence="11" id="KW-0812">Transmembrane</keyword>
<dbReference type="GO" id="GO:0019288">
    <property type="term" value="P:isopentenyl diphosphate biosynthetic process, methylerythritol 4-phosphate pathway"/>
    <property type="evidence" value="ECO:0007669"/>
    <property type="project" value="TreeGrafter"/>
</dbReference>
<dbReference type="SMART" id="SM00861">
    <property type="entry name" value="Transket_pyr"/>
    <property type="match status" value="1"/>
</dbReference>
<dbReference type="SUPFAM" id="SSF52922">
    <property type="entry name" value="TK C-terminal domain-like"/>
    <property type="match status" value="1"/>
</dbReference>
<evidence type="ECO:0000256" key="7">
    <source>
        <dbReference type="ARBA" id="ARBA00022977"/>
    </source>
</evidence>
<dbReference type="Gene3D" id="3.40.50.920">
    <property type="match status" value="1"/>
</dbReference>
<evidence type="ECO:0000256" key="1">
    <source>
        <dbReference type="ARBA" id="ARBA00004980"/>
    </source>
</evidence>
<dbReference type="NCBIfam" id="TIGR00204">
    <property type="entry name" value="dxs"/>
    <property type="match status" value="1"/>
</dbReference>
<evidence type="ECO:0000256" key="10">
    <source>
        <dbReference type="HAMAP-Rule" id="MF_00315"/>
    </source>
</evidence>
<keyword evidence="5 10" id="KW-0479">Metal-binding</keyword>
<feature type="binding site" evidence="10">
    <location>
        <position position="229"/>
    </location>
    <ligand>
        <name>Mg(2+)</name>
        <dbReference type="ChEBI" id="CHEBI:18420"/>
    </ligand>
</feature>
<dbReference type="GO" id="GO:0005829">
    <property type="term" value="C:cytosol"/>
    <property type="evidence" value="ECO:0007669"/>
    <property type="project" value="TreeGrafter"/>
</dbReference>
<feature type="binding site" evidence="10">
    <location>
        <position position="370"/>
    </location>
    <ligand>
        <name>thiamine diphosphate</name>
        <dbReference type="ChEBI" id="CHEBI:58937"/>
    </ligand>
</feature>
<dbReference type="EMBL" id="ASSO01000011">
    <property type="protein sequence ID" value="EOS06515.1"/>
    <property type="molecule type" value="Genomic_DNA"/>
</dbReference>
<evidence type="ECO:0000256" key="5">
    <source>
        <dbReference type="ARBA" id="ARBA00022723"/>
    </source>
</evidence>
<comment type="cofactor">
    <cofactor evidence="10">
        <name>thiamine diphosphate</name>
        <dbReference type="ChEBI" id="CHEBI:58937"/>
    </cofactor>
    <text evidence="10">Binds 1 thiamine pyrophosphate per subunit.</text>
</comment>
<dbReference type="GO" id="GO:0030976">
    <property type="term" value="F:thiamine pyrophosphate binding"/>
    <property type="evidence" value="ECO:0007669"/>
    <property type="project" value="UniProtKB-UniRule"/>
</dbReference>
<comment type="caution">
    <text evidence="13">The sequence shown here is derived from an EMBL/GenBank/DDBJ whole genome shotgun (WGS) entry which is preliminary data.</text>
</comment>
<feature type="binding site" evidence="10">
    <location>
        <position position="258"/>
    </location>
    <ligand>
        <name>Mg(2+)</name>
        <dbReference type="ChEBI" id="CHEBI:18420"/>
    </ligand>
</feature>
<dbReference type="NCBIfam" id="NF003933">
    <property type="entry name" value="PRK05444.2-2"/>
    <property type="match status" value="1"/>
</dbReference>
<dbReference type="GO" id="GO:0016114">
    <property type="term" value="P:terpenoid biosynthetic process"/>
    <property type="evidence" value="ECO:0007669"/>
    <property type="project" value="UniProtKB-UniRule"/>
</dbReference>
<dbReference type="PANTHER" id="PTHR43322:SF5">
    <property type="entry name" value="1-DEOXY-D-XYLULOSE-5-PHOSPHATE SYNTHASE, CHLOROPLASTIC"/>
    <property type="match status" value="1"/>
</dbReference>
<dbReference type="Gene3D" id="3.40.50.970">
    <property type="match status" value="2"/>
</dbReference>
<proteinExistence type="inferred from homology"/>
<evidence type="ECO:0000259" key="12">
    <source>
        <dbReference type="SMART" id="SM00861"/>
    </source>
</evidence>
<feature type="transmembrane region" description="Helical" evidence="11">
    <location>
        <begin position="52"/>
        <end position="73"/>
    </location>
</feature>
<feature type="domain" description="Transketolase-like pyrimidine-binding" evidence="12">
    <location>
        <begin position="403"/>
        <end position="568"/>
    </location>
</feature>
<evidence type="ECO:0000256" key="3">
    <source>
        <dbReference type="ARBA" id="ARBA00011738"/>
    </source>
</evidence>
<evidence type="ECO:0000256" key="11">
    <source>
        <dbReference type="SAM" id="Phobius"/>
    </source>
</evidence>
<evidence type="ECO:0000313" key="13">
    <source>
        <dbReference type="EMBL" id="EOS06515.1"/>
    </source>
</evidence>
<dbReference type="UniPathway" id="UPA00064">
    <property type="reaction ID" value="UER00091"/>
</dbReference>
<dbReference type="InterPro" id="IPR009014">
    <property type="entry name" value="Transketo_C/PFOR_II"/>
</dbReference>
<comment type="similarity">
    <text evidence="2 10">Belongs to the transketolase family. DXPS subfamily.</text>
</comment>
<feature type="binding site" evidence="10">
    <location>
        <begin position="230"/>
        <end position="231"/>
    </location>
    <ligand>
        <name>thiamine diphosphate</name>
        <dbReference type="ChEBI" id="CHEBI:58937"/>
    </ligand>
</feature>
<keyword evidence="7 10" id="KW-0784">Thiamine biosynthesis</keyword>
<feature type="binding site" evidence="10">
    <location>
        <begin position="197"/>
        <end position="199"/>
    </location>
    <ligand>
        <name>thiamine diphosphate</name>
        <dbReference type="ChEBI" id="CHEBI:58937"/>
    </ligand>
</feature>
<dbReference type="SUPFAM" id="SSF52518">
    <property type="entry name" value="Thiamin diphosphate-binding fold (THDP-binding)"/>
    <property type="match status" value="2"/>
</dbReference>
<dbReference type="Proteomes" id="UP000014212">
    <property type="component" value="Unassembled WGS sequence"/>
</dbReference>
<keyword evidence="9 10" id="KW-0414">Isoprene biosynthesis</keyword>
<dbReference type="Pfam" id="PF02779">
    <property type="entry name" value="Transket_pyr"/>
    <property type="match status" value="1"/>
</dbReference>
<dbReference type="InterPro" id="IPR005477">
    <property type="entry name" value="Dxylulose-5-P_synthase"/>
</dbReference>
<keyword evidence="8 10" id="KW-0786">Thiamine pyrophosphate</keyword>
<dbReference type="HAMAP" id="MF_00315">
    <property type="entry name" value="DXP_synth"/>
    <property type="match status" value="1"/>
</dbReference>
<name>R9HZD1_BACUN</name>
<feature type="binding site" evidence="10">
    <location>
        <position position="454"/>
    </location>
    <ligand>
        <name>thiamine diphosphate</name>
        <dbReference type="ChEBI" id="CHEBI:58937"/>
    </ligand>
</feature>
<dbReference type="PROSITE" id="PS00802">
    <property type="entry name" value="TRANSKETOLASE_2"/>
    <property type="match status" value="1"/>
</dbReference>
<feature type="binding site" evidence="10">
    <location>
        <position position="258"/>
    </location>
    <ligand>
        <name>thiamine diphosphate</name>
        <dbReference type="ChEBI" id="CHEBI:58937"/>
    </ligand>
</feature>
<accession>R9HZD1</accession>
<reference evidence="13 14" key="1">
    <citation type="submission" date="2013-04" db="EMBL/GenBank/DDBJ databases">
        <title>The Genome Sequence of Bacteroides uniformis dnLKV2.</title>
        <authorList>
            <consortium name="The Broad Institute Genomics Platform"/>
            <consortium name="The Broad Institute Genome Sequencing Center for Infectious Disease"/>
            <person name="Earl A."/>
            <person name="Xavier R."/>
            <person name="Kuhn K."/>
            <person name="Stappenbeck T."/>
            <person name="Walker B."/>
            <person name="Young S."/>
            <person name="Zeng Q."/>
            <person name="Gargeya S."/>
            <person name="Fitzgerald M."/>
            <person name="Haas B."/>
            <person name="Abouelleil A."/>
            <person name="Allen A.W."/>
            <person name="Alvarado L."/>
            <person name="Arachchi H.M."/>
            <person name="Berlin A.M."/>
            <person name="Chapman S.B."/>
            <person name="Gainer-Dewar J."/>
            <person name="Goldberg J."/>
            <person name="Griggs A."/>
            <person name="Gujja S."/>
            <person name="Hansen M."/>
            <person name="Howarth C."/>
            <person name="Imamovic A."/>
            <person name="Ireland A."/>
            <person name="Larimer J."/>
            <person name="McCowan C."/>
            <person name="Murphy C."/>
            <person name="Pearson M."/>
            <person name="Poon T.W."/>
            <person name="Priest M."/>
            <person name="Roberts A."/>
            <person name="Saif S."/>
            <person name="Shea T."/>
            <person name="Sisk P."/>
            <person name="Sykes S."/>
            <person name="Wortman J."/>
            <person name="Nusbaum C."/>
            <person name="Birren B."/>
        </authorList>
    </citation>
    <scope>NUCLEOTIDE SEQUENCE [LARGE SCALE GENOMIC DNA]</scope>
    <source>
        <strain evidence="14">dnLKV2</strain>
    </source>
</reference>
<evidence type="ECO:0000256" key="9">
    <source>
        <dbReference type="ARBA" id="ARBA00023229"/>
    </source>
</evidence>
<dbReference type="PANTHER" id="PTHR43322">
    <property type="entry name" value="1-D-DEOXYXYLULOSE 5-PHOSPHATE SYNTHASE-RELATED"/>
    <property type="match status" value="1"/>
</dbReference>
<dbReference type="FunFam" id="3.40.50.970:FF:000005">
    <property type="entry name" value="1-deoxy-D-xylulose-5-phosphate synthase"/>
    <property type="match status" value="1"/>
</dbReference>
<evidence type="ECO:0000256" key="8">
    <source>
        <dbReference type="ARBA" id="ARBA00023052"/>
    </source>
</evidence>
<dbReference type="InterPro" id="IPR033248">
    <property type="entry name" value="Transketolase_C"/>
</dbReference>
<evidence type="ECO:0000256" key="6">
    <source>
        <dbReference type="ARBA" id="ARBA00022842"/>
    </source>
</evidence>
<comment type="subunit">
    <text evidence="3 10">Homodimer.</text>
</comment>
<dbReference type="Pfam" id="PF02780">
    <property type="entry name" value="Transketolase_C"/>
    <property type="match status" value="1"/>
</dbReference>